<keyword evidence="5" id="KW-1185">Reference proteome</keyword>
<keyword evidence="2" id="KW-0408">Iron</keyword>
<gene>
    <name evidence="4" type="ORF">BCR33DRAFT_763346</name>
</gene>
<keyword evidence="1" id="KW-0479">Metal-binding</keyword>
<dbReference type="SUPFAM" id="SSF48264">
    <property type="entry name" value="Cytochrome P450"/>
    <property type="match status" value="1"/>
</dbReference>
<keyword evidence="3" id="KW-0472">Membrane</keyword>
<evidence type="ECO:0000313" key="5">
    <source>
        <dbReference type="Proteomes" id="UP000193642"/>
    </source>
</evidence>
<dbReference type="GO" id="GO:0016705">
    <property type="term" value="F:oxidoreductase activity, acting on paired donors, with incorporation or reduction of molecular oxygen"/>
    <property type="evidence" value="ECO:0007669"/>
    <property type="project" value="InterPro"/>
</dbReference>
<name>A0A1Y2CRN6_9FUNG</name>
<dbReference type="InterPro" id="IPR017972">
    <property type="entry name" value="Cyt_P450_CS"/>
</dbReference>
<comment type="caution">
    <text evidence="4">The sequence shown here is derived from an EMBL/GenBank/DDBJ whole genome shotgun (WGS) entry which is preliminary data.</text>
</comment>
<dbReference type="PROSITE" id="PS00086">
    <property type="entry name" value="CYTOCHROME_P450"/>
    <property type="match status" value="1"/>
</dbReference>
<sequence length="415" mass="47348">MLLPSSTVALCLLFAFQLSSLIRNLLAYSQIFKTFSLREIKEILTVRNLIFFAFSVLSCGLIPPLILVQRGCTKNRLTARLLRTFHDKNNLLRIIFGLNYPSNSSTGAAEDIQVLAQYSHQQMQRQKILFDFFSAQASHKNRKGILIESIHASISTWSTSFHENSVYELIRATIDPMFGTHYLPMDGMEIKHVKWRINTWTDYIFVNMPFLAFLDVRRSHFRSEMNQRVTHVIQESKGSPFAEELAKVLPNPDSVQFEESLRAIYFGVWYAIFLSSLTNIPWLLQQLSTNPAQQEQILLSGDATGFVKEALAHMLPVRILPRQINGIPFVFDMKLDCTCCTPKGVDMAFGYGPRACPASKMIIESYSLIVLEIVKKYYITAHVSKDADKSLHTLVVTRPKHSAKLFFKPRVALPF</sequence>
<dbReference type="GO" id="GO:0020037">
    <property type="term" value="F:heme binding"/>
    <property type="evidence" value="ECO:0007669"/>
    <property type="project" value="InterPro"/>
</dbReference>
<proteinExistence type="predicted"/>
<evidence type="ECO:0000256" key="2">
    <source>
        <dbReference type="ARBA" id="ARBA00023004"/>
    </source>
</evidence>
<feature type="transmembrane region" description="Helical" evidence="3">
    <location>
        <begin position="51"/>
        <end position="68"/>
    </location>
</feature>
<protein>
    <recommendedName>
        <fullName evidence="6">Cytochrome P450</fullName>
    </recommendedName>
</protein>
<keyword evidence="3" id="KW-0812">Transmembrane</keyword>
<evidence type="ECO:0000256" key="3">
    <source>
        <dbReference type="SAM" id="Phobius"/>
    </source>
</evidence>
<accession>A0A1Y2CRN6</accession>
<evidence type="ECO:0000256" key="1">
    <source>
        <dbReference type="ARBA" id="ARBA00022723"/>
    </source>
</evidence>
<reference evidence="4 5" key="1">
    <citation type="submission" date="2016-07" db="EMBL/GenBank/DDBJ databases">
        <title>Pervasive Adenine N6-methylation of Active Genes in Fungi.</title>
        <authorList>
            <consortium name="DOE Joint Genome Institute"/>
            <person name="Mondo S.J."/>
            <person name="Dannebaum R.O."/>
            <person name="Kuo R.C."/>
            <person name="Labutti K."/>
            <person name="Haridas S."/>
            <person name="Kuo A."/>
            <person name="Salamov A."/>
            <person name="Ahrendt S.R."/>
            <person name="Lipzen A."/>
            <person name="Sullivan W."/>
            <person name="Andreopoulos W.B."/>
            <person name="Clum A."/>
            <person name="Lindquist E."/>
            <person name="Daum C."/>
            <person name="Ramamoorthy G.K."/>
            <person name="Gryganskyi A."/>
            <person name="Culley D."/>
            <person name="Magnuson J.K."/>
            <person name="James T.Y."/>
            <person name="O'Malley M.A."/>
            <person name="Stajich J.E."/>
            <person name="Spatafora J.W."/>
            <person name="Visel A."/>
            <person name="Grigoriev I.V."/>
        </authorList>
    </citation>
    <scope>NUCLEOTIDE SEQUENCE [LARGE SCALE GENOMIC DNA]</scope>
    <source>
        <strain evidence="4 5">JEL800</strain>
    </source>
</reference>
<keyword evidence="3" id="KW-1133">Transmembrane helix</keyword>
<dbReference type="Proteomes" id="UP000193642">
    <property type="component" value="Unassembled WGS sequence"/>
</dbReference>
<dbReference type="AlphaFoldDB" id="A0A1Y2CRN6"/>
<evidence type="ECO:0008006" key="6">
    <source>
        <dbReference type="Google" id="ProtNLM"/>
    </source>
</evidence>
<dbReference type="GO" id="GO:0004497">
    <property type="term" value="F:monooxygenase activity"/>
    <property type="evidence" value="ECO:0007669"/>
    <property type="project" value="InterPro"/>
</dbReference>
<dbReference type="EMBL" id="MCGO01000009">
    <property type="protein sequence ID" value="ORY49627.1"/>
    <property type="molecule type" value="Genomic_DNA"/>
</dbReference>
<dbReference type="InterPro" id="IPR036396">
    <property type="entry name" value="Cyt_P450_sf"/>
</dbReference>
<organism evidence="4 5">
    <name type="scientific">Rhizoclosmatium globosum</name>
    <dbReference type="NCBI Taxonomy" id="329046"/>
    <lineage>
        <taxon>Eukaryota</taxon>
        <taxon>Fungi</taxon>
        <taxon>Fungi incertae sedis</taxon>
        <taxon>Chytridiomycota</taxon>
        <taxon>Chytridiomycota incertae sedis</taxon>
        <taxon>Chytridiomycetes</taxon>
        <taxon>Chytridiales</taxon>
        <taxon>Chytriomycetaceae</taxon>
        <taxon>Rhizoclosmatium</taxon>
    </lineage>
</organism>
<evidence type="ECO:0000313" key="4">
    <source>
        <dbReference type="EMBL" id="ORY49627.1"/>
    </source>
</evidence>
<dbReference type="GO" id="GO:0005506">
    <property type="term" value="F:iron ion binding"/>
    <property type="evidence" value="ECO:0007669"/>
    <property type="project" value="InterPro"/>
</dbReference>